<keyword evidence="1" id="KW-0472">Membrane</keyword>
<sequence>MRTSSLELKKTFLMIFLIILSVLQMGILWTEKNPGVPFLFSSQKLWYSEIAVDIDRVKESYIKPENIMVSDGAGGLYWKLDPNDGLFKAIWNDFKQSYLKQILDIKPTAGINPYEQDWYSLIKMKCIVVEFKNPIHSDIIRWIVDKESTFSTDLKQIYKIAIFPTESINNNENTLYVYDGNNVYKFVVKIEPGNMRKDDYIRAIRTIYQNENVIPMNRLIYFYPSVKNDDLIVSLDKNSEKKIWDLLVKTPDKIILNRDNVDKIEDYLLGDIYKSSMVKKFGEDGSSIIFSDTEKVLRYYKNGFLDYQYRNKSIGDKGTVNEAFEKAVTFIEYRRKLIEGVDILLSSVEEKNENYVFTFDYVMDGMEVKILDPADQTVKPAITIVANGDRVVDVKWYIKTFSNNDYYNFYSLYFFDIFQNKMIENYPDLQNSSEIYDISIIYICTESGMRAEPYWVIKTENQEAYLRMQGKGD</sequence>
<keyword evidence="1" id="KW-0812">Transmembrane</keyword>
<accession>A0A1B1YGN2</accession>
<evidence type="ECO:0000313" key="2">
    <source>
        <dbReference type="EMBL" id="ANW99919.1"/>
    </source>
</evidence>
<feature type="transmembrane region" description="Helical" evidence="1">
    <location>
        <begin position="12"/>
        <end position="30"/>
    </location>
</feature>
<organism evidence="2 3">
    <name type="scientific">Thermoclostridium stercorarium subsp. thermolacticum DSM 2910</name>
    <dbReference type="NCBI Taxonomy" id="1121336"/>
    <lineage>
        <taxon>Bacteria</taxon>
        <taxon>Bacillati</taxon>
        <taxon>Bacillota</taxon>
        <taxon>Clostridia</taxon>
        <taxon>Eubacteriales</taxon>
        <taxon>Oscillospiraceae</taxon>
        <taxon>Thermoclostridium</taxon>
    </lineage>
</organism>
<reference evidence="2 3" key="1">
    <citation type="submission" date="2016-02" db="EMBL/GenBank/DDBJ databases">
        <title>Comparison of Clostridium stercorarium subspecies using comparative genomics and transcriptomics.</title>
        <authorList>
            <person name="Schellenberg J."/>
            <person name="Thallinger G."/>
            <person name="Levin D.B."/>
            <person name="Zhang X."/>
            <person name="Alvare G."/>
            <person name="Fristensky B."/>
            <person name="Sparling R."/>
        </authorList>
    </citation>
    <scope>NUCLEOTIDE SEQUENCE [LARGE SCALE GENOMIC DNA]</scope>
    <source>
        <strain evidence="2 3">DSM 2910</strain>
    </source>
</reference>
<protein>
    <recommendedName>
        <fullName evidence="4">Regulatory protein YycH domain-containing protein</fullName>
    </recommendedName>
</protein>
<gene>
    <name evidence="2" type="ORF">CSTERTH_13230</name>
</gene>
<name>A0A1B1YGN2_THEST</name>
<dbReference type="OrthoDB" id="2088065at2"/>
<dbReference type="EMBL" id="CP014672">
    <property type="protein sequence ID" value="ANW99919.1"/>
    <property type="molecule type" value="Genomic_DNA"/>
</dbReference>
<evidence type="ECO:0000256" key="1">
    <source>
        <dbReference type="SAM" id="Phobius"/>
    </source>
</evidence>
<keyword evidence="1" id="KW-1133">Transmembrane helix</keyword>
<dbReference type="Proteomes" id="UP000092971">
    <property type="component" value="Chromosome"/>
</dbReference>
<dbReference type="RefSeq" id="WP_015360379.1">
    <property type="nucleotide sequence ID" value="NZ_CP014672.1"/>
</dbReference>
<proteinExistence type="predicted"/>
<evidence type="ECO:0000313" key="3">
    <source>
        <dbReference type="Proteomes" id="UP000092971"/>
    </source>
</evidence>
<evidence type="ECO:0008006" key="4">
    <source>
        <dbReference type="Google" id="ProtNLM"/>
    </source>
</evidence>
<dbReference type="AlphaFoldDB" id="A0A1B1YGN2"/>